<evidence type="ECO:0000313" key="3">
    <source>
        <dbReference type="Proteomes" id="UP001190700"/>
    </source>
</evidence>
<accession>A0AAE0FMP4</accession>
<organism evidence="2 3">
    <name type="scientific">Cymbomonas tetramitiformis</name>
    <dbReference type="NCBI Taxonomy" id="36881"/>
    <lineage>
        <taxon>Eukaryota</taxon>
        <taxon>Viridiplantae</taxon>
        <taxon>Chlorophyta</taxon>
        <taxon>Pyramimonadophyceae</taxon>
        <taxon>Pyramimonadales</taxon>
        <taxon>Pyramimonadaceae</taxon>
        <taxon>Cymbomonas</taxon>
    </lineage>
</organism>
<evidence type="ECO:0000313" key="2">
    <source>
        <dbReference type="EMBL" id="KAK3262657.1"/>
    </source>
</evidence>
<keyword evidence="3" id="KW-1185">Reference proteome</keyword>
<feature type="region of interest" description="Disordered" evidence="1">
    <location>
        <begin position="80"/>
        <end position="105"/>
    </location>
</feature>
<comment type="caution">
    <text evidence="2">The sequence shown here is derived from an EMBL/GenBank/DDBJ whole genome shotgun (WGS) entry which is preliminary data.</text>
</comment>
<name>A0AAE0FMP4_9CHLO</name>
<dbReference type="AlphaFoldDB" id="A0AAE0FMP4"/>
<reference evidence="2 3" key="1">
    <citation type="journal article" date="2015" name="Genome Biol. Evol.">
        <title>Comparative Genomics of a Bacterivorous Green Alga Reveals Evolutionary Causalities and Consequences of Phago-Mixotrophic Mode of Nutrition.</title>
        <authorList>
            <person name="Burns J.A."/>
            <person name="Paasch A."/>
            <person name="Narechania A."/>
            <person name="Kim E."/>
        </authorList>
    </citation>
    <scope>NUCLEOTIDE SEQUENCE [LARGE SCALE GENOMIC DNA]</scope>
    <source>
        <strain evidence="2 3">PLY_AMNH</strain>
    </source>
</reference>
<proteinExistence type="predicted"/>
<gene>
    <name evidence="2" type="ORF">CYMTET_28496</name>
</gene>
<dbReference type="EMBL" id="LGRX02016036">
    <property type="protein sequence ID" value="KAK3262657.1"/>
    <property type="molecule type" value="Genomic_DNA"/>
</dbReference>
<protein>
    <submittedName>
        <fullName evidence="2">Uncharacterized protein</fullName>
    </submittedName>
</protein>
<sequence>MTSFPNVKALLDYTGKLGKLKLGSTASALTHQKAVLVEAKKFLGSVVRGPHGGPTATDAEGGRGTIPFVRGGGWRFSTKKETAGTAVPGTGQGEEVRGGMSPASSRKRAKAMSRVRRAYRAVMPILRAVEGVPHAFGDELEWNIRPEACPELAKLRVDEGDMATLDDLENARGVKSAAINDYVAFLRGSAVVWHAHLRKCPDVNLSGLADPRKETWVDAVQSVTKNLRFEDLTEAPTPSTTPNNDTLMKDANVMKAADKLFKGDYFAADVVPHATGAVGALNVALGPLRGLDLTLLQPVEASSEFRECFQA</sequence>
<dbReference type="Proteomes" id="UP001190700">
    <property type="component" value="Unassembled WGS sequence"/>
</dbReference>
<evidence type="ECO:0000256" key="1">
    <source>
        <dbReference type="SAM" id="MobiDB-lite"/>
    </source>
</evidence>